<dbReference type="Gene3D" id="1.10.3730.20">
    <property type="match status" value="1"/>
</dbReference>
<evidence type="ECO:0000256" key="2">
    <source>
        <dbReference type="SAM" id="Phobius"/>
    </source>
</evidence>
<dbReference type="AlphaFoldDB" id="A0A1M5SB22"/>
<dbReference type="InterPro" id="IPR000620">
    <property type="entry name" value="EamA_dom"/>
</dbReference>
<feature type="transmembrane region" description="Helical" evidence="2">
    <location>
        <begin position="84"/>
        <end position="107"/>
    </location>
</feature>
<feature type="transmembrane region" description="Helical" evidence="2">
    <location>
        <begin position="114"/>
        <end position="132"/>
    </location>
</feature>
<feature type="transmembrane region" description="Helical" evidence="2">
    <location>
        <begin position="176"/>
        <end position="198"/>
    </location>
</feature>
<dbReference type="GO" id="GO:0016020">
    <property type="term" value="C:membrane"/>
    <property type="evidence" value="ECO:0007669"/>
    <property type="project" value="InterPro"/>
</dbReference>
<dbReference type="EMBL" id="FQVX01000008">
    <property type="protein sequence ID" value="SHH35704.1"/>
    <property type="molecule type" value="Genomic_DNA"/>
</dbReference>
<feature type="transmembrane region" description="Helical" evidence="2">
    <location>
        <begin position="60"/>
        <end position="78"/>
    </location>
</feature>
<organism evidence="4 5">
    <name type="scientific">Geodermatophilus nigrescens</name>
    <dbReference type="NCBI Taxonomy" id="1070870"/>
    <lineage>
        <taxon>Bacteria</taxon>
        <taxon>Bacillati</taxon>
        <taxon>Actinomycetota</taxon>
        <taxon>Actinomycetes</taxon>
        <taxon>Geodermatophilales</taxon>
        <taxon>Geodermatophilaceae</taxon>
        <taxon>Geodermatophilus</taxon>
    </lineage>
</organism>
<evidence type="ECO:0000313" key="5">
    <source>
        <dbReference type="Proteomes" id="UP000184471"/>
    </source>
</evidence>
<feature type="domain" description="EamA" evidence="3">
    <location>
        <begin position="3"/>
        <end position="131"/>
    </location>
</feature>
<sequence>MATLLALASAVVYGMADFAGGMASRRVAAATVVALSQAAGLLTVALLLPWLGGDPAPADLLWGAVAGIAGGAGLVLFYRALATGVMSVVAPVTAVSAAALPVLGGLLLGERLGAVAVTGIVLALVAVVLVSAEGGLASLRSARLSAVAPALAAGAGFGLFFVVLDRTGDDAGLTPLAAARVVSVLLVGGLALAGGSGLGVPRRVLPVVLLAGIGDMTANALFLVATQAGGSLAITGVLASLYPVSTVVLAQVLLRERLVAAQRAGLAAAAAAVVLIALPS</sequence>
<evidence type="ECO:0000259" key="3">
    <source>
        <dbReference type="Pfam" id="PF00892"/>
    </source>
</evidence>
<keyword evidence="2" id="KW-0472">Membrane</keyword>
<dbReference type="RefSeq" id="WP_073422723.1">
    <property type="nucleotide sequence ID" value="NZ_FQVX01000008.1"/>
</dbReference>
<dbReference type="OrthoDB" id="68076at2"/>
<protein>
    <submittedName>
        <fullName evidence="4">Uncharacterized membrane protein</fullName>
    </submittedName>
</protein>
<evidence type="ECO:0000256" key="1">
    <source>
        <dbReference type="ARBA" id="ARBA00007362"/>
    </source>
</evidence>
<feature type="transmembrane region" description="Helical" evidence="2">
    <location>
        <begin position="204"/>
        <end position="225"/>
    </location>
</feature>
<keyword evidence="5" id="KW-1185">Reference proteome</keyword>
<gene>
    <name evidence="4" type="ORF">SAMN05444351_4613</name>
</gene>
<feature type="transmembrane region" description="Helical" evidence="2">
    <location>
        <begin position="26"/>
        <end position="48"/>
    </location>
</feature>
<accession>A0A1M5SB22</accession>
<dbReference type="STRING" id="1070870.SAMN05444351_4613"/>
<name>A0A1M5SB22_9ACTN</name>
<proteinExistence type="inferred from homology"/>
<feature type="transmembrane region" description="Helical" evidence="2">
    <location>
        <begin position="260"/>
        <end position="278"/>
    </location>
</feature>
<dbReference type="Proteomes" id="UP000184471">
    <property type="component" value="Unassembled WGS sequence"/>
</dbReference>
<feature type="transmembrane region" description="Helical" evidence="2">
    <location>
        <begin position="232"/>
        <end position="254"/>
    </location>
</feature>
<dbReference type="Pfam" id="PF00892">
    <property type="entry name" value="EamA"/>
    <property type="match status" value="1"/>
</dbReference>
<feature type="transmembrane region" description="Helical" evidence="2">
    <location>
        <begin position="144"/>
        <end position="164"/>
    </location>
</feature>
<evidence type="ECO:0000313" key="4">
    <source>
        <dbReference type="EMBL" id="SHH35704.1"/>
    </source>
</evidence>
<reference evidence="4 5" key="1">
    <citation type="submission" date="2016-11" db="EMBL/GenBank/DDBJ databases">
        <authorList>
            <person name="Jaros S."/>
            <person name="Januszkiewicz K."/>
            <person name="Wedrychowicz H."/>
        </authorList>
    </citation>
    <scope>NUCLEOTIDE SEQUENCE [LARGE SCALE GENOMIC DNA]</scope>
    <source>
        <strain evidence="4 5">DSM 45408</strain>
    </source>
</reference>
<keyword evidence="2" id="KW-1133">Transmembrane helix</keyword>
<keyword evidence="2" id="KW-0812">Transmembrane</keyword>
<dbReference type="SUPFAM" id="SSF103481">
    <property type="entry name" value="Multidrug resistance efflux transporter EmrE"/>
    <property type="match status" value="2"/>
</dbReference>
<comment type="similarity">
    <text evidence="1">Belongs to the EamA transporter family.</text>
</comment>
<dbReference type="InterPro" id="IPR037185">
    <property type="entry name" value="EmrE-like"/>
</dbReference>